<feature type="compositionally biased region" description="Polar residues" evidence="2">
    <location>
        <begin position="3863"/>
        <end position="3883"/>
    </location>
</feature>
<dbReference type="InterPro" id="IPR001791">
    <property type="entry name" value="Laminin_G"/>
</dbReference>
<dbReference type="Gene3D" id="2.180.10.10">
    <property type="entry name" value="RHS repeat-associated core"/>
    <property type="match status" value="5"/>
</dbReference>
<dbReference type="PANTHER" id="PTHR32305">
    <property type="match status" value="1"/>
</dbReference>
<feature type="region of interest" description="Disordered" evidence="2">
    <location>
        <begin position="3688"/>
        <end position="3729"/>
    </location>
</feature>
<feature type="region of interest" description="Disordered" evidence="2">
    <location>
        <begin position="10"/>
        <end position="30"/>
    </location>
</feature>
<feature type="compositionally biased region" description="Polar residues" evidence="2">
    <location>
        <begin position="186"/>
        <end position="201"/>
    </location>
</feature>
<dbReference type="Gene3D" id="2.60.120.200">
    <property type="match status" value="4"/>
</dbReference>
<feature type="region of interest" description="Disordered" evidence="2">
    <location>
        <begin position="3771"/>
        <end position="3804"/>
    </location>
</feature>
<keyword evidence="1" id="KW-0677">Repeat</keyword>
<dbReference type="InterPro" id="IPR006530">
    <property type="entry name" value="YD"/>
</dbReference>
<reference evidence="5 6" key="1">
    <citation type="submission" date="2014-05" db="EMBL/GenBank/DDBJ databases">
        <title>Draft Genome Sequence of Kitasatospora cheerisanensis KCTC 2395.</title>
        <authorList>
            <person name="Nam D.H."/>
        </authorList>
    </citation>
    <scope>NUCLEOTIDE SEQUENCE [LARGE SCALE GENOMIC DNA]</scope>
    <source>
        <strain evidence="5 6">KCTC 2395</strain>
    </source>
</reference>
<feature type="compositionally biased region" description="Low complexity" evidence="2">
    <location>
        <begin position="3898"/>
        <end position="3914"/>
    </location>
</feature>
<dbReference type="EMBL" id="JNBY01000176">
    <property type="protein sequence ID" value="KDN80446.1"/>
    <property type="molecule type" value="Genomic_DNA"/>
</dbReference>
<feature type="compositionally biased region" description="Basic and acidic residues" evidence="2">
    <location>
        <begin position="2426"/>
        <end position="2440"/>
    </location>
</feature>
<feature type="compositionally biased region" description="Polar residues" evidence="2">
    <location>
        <begin position="3090"/>
        <end position="3109"/>
    </location>
</feature>
<dbReference type="NCBIfam" id="TIGR03696">
    <property type="entry name" value="Rhs_assc_core"/>
    <property type="match status" value="1"/>
</dbReference>
<dbReference type="PANTHER" id="PTHR32305:SF15">
    <property type="entry name" value="PROTEIN RHSA-RELATED"/>
    <property type="match status" value="1"/>
</dbReference>
<dbReference type="InterPro" id="IPR056823">
    <property type="entry name" value="TEN-like_YD-shell"/>
</dbReference>
<feature type="region of interest" description="Disordered" evidence="2">
    <location>
        <begin position="3898"/>
        <end position="3939"/>
    </location>
</feature>
<evidence type="ECO:0000313" key="6">
    <source>
        <dbReference type="Proteomes" id="UP000027178"/>
    </source>
</evidence>
<dbReference type="Pfam" id="PF20148">
    <property type="entry name" value="DUF6531"/>
    <property type="match status" value="1"/>
</dbReference>
<dbReference type="SUPFAM" id="SSF49899">
    <property type="entry name" value="Concanavalin A-like lectins/glucanases"/>
    <property type="match status" value="4"/>
</dbReference>
<dbReference type="InterPro" id="IPR013320">
    <property type="entry name" value="ConA-like_dom_sf"/>
</dbReference>
<keyword evidence="6" id="KW-1185">Reference proteome</keyword>
<dbReference type="Pfam" id="PF13385">
    <property type="entry name" value="Laminin_G_3"/>
    <property type="match status" value="4"/>
</dbReference>
<organism evidence="5 6">
    <name type="scientific">Kitasatospora cheerisanensis KCTC 2395</name>
    <dbReference type="NCBI Taxonomy" id="1348663"/>
    <lineage>
        <taxon>Bacteria</taxon>
        <taxon>Bacillati</taxon>
        <taxon>Actinomycetota</taxon>
        <taxon>Actinomycetes</taxon>
        <taxon>Kitasatosporales</taxon>
        <taxon>Streptomycetaceae</taxon>
        <taxon>Kitasatospora</taxon>
    </lineage>
</organism>
<feature type="compositionally biased region" description="Polar residues" evidence="2">
    <location>
        <begin position="3695"/>
        <end position="3704"/>
    </location>
</feature>
<feature type="region of interest" description="Disordered" evidence="2">
    <location>
        <begin position="65"/>
        <end position="201"/>
    </location>
</feature>
<dbReference type="InterPro" id="IPR031325">
    <property type="entry name" value="RHS_repeat"/>
</dbReference>
<feature type="region of interest" description="Disordered" evidence="2">
    <location>
        <begin position="2418"/>
        <end position="2440"/>
    </location>
</feature>
<evidence type="ECO:0000259" key="4">
    <source>
        <dbReference type="Pfam" id="PF25023"/>
    </source>
</evidence>
<dbReference type="Pfam" id="PF05593">
    <property type="entry name" value="RHS_repeat"/>
    <property type="match status" value="3"/>
</dbReference>
<feature type="domain" description="DUF6531" evidence="3">
    <location>
        <begin position="835"/>
        <end position="907"/>
    </location>
</feature>
<dbReference type="InterPro" id="IPR050708">
    <property type="entry name" value="T6SS_VgrG/RHS"/>
</dbReference>
<evidence type="ECO:0000256" key="2">
    <source>
        <dbReference type="SAM" id="MobiDB-lite"/>
    </source>
</evidence>
<feature type="region of interest" description="Disordered" evidence="2">
    <location>
        <begin position="3837"/>
        <end position="3883"/>
    </location>
</feature>
<accession>A0A066YQS9</accession>
<dbReference type="Pfam" id="PF25023">
    <property type="entry name" value="TEN_YD-shell"/>
    <property type="match status" value="2"/>
</dbReference>
<evidence type="ECO:0000256" key="1">
    <source>
        <dbReference type="ARBA" id="ARBA00022737"/>
    </source>
</evidence>
<sequence length="4113" mass="429541">MRRSMFRQFLPSAPVRHRPGATGVEPARRTGRGGASALLVALAVLVSLGTQDATAFAAAHAPLNLPAPRTPAQLAGTADGRPDSVPASATSKSGTGKGDNHTPGRGELPQPKSAGAPASGPSLDARTAQPVKTTAPPDWLEGRAAKPDGTPAASARRPASTELKAKNGLPGPGSDGDTGVEEPSARTVNTTQYRNNDGTKTTRVYSRPINYQTGDGTWLPIDTTVTLGRDNRWRETGNSRQVSLAAQADSPSLLTYTLDDGHELSFGLAGTTPVRGSAAGDTVTYPLAAPQTDLVYNAIADGMKETLVLHDASAPTTWTFPLRLRGLTASLDGNGAVVFKDEQGAVRATIPAGSMVDAASDPRTGEGRTSSGVTYTLTTADGAPALRMDLDTAWLHDPQRAFPVRVDPTTAGITGDSSTYVISGYTNDNSADRELHVGRYDSQHVGRGFIAFPGVSSNLANQFVEAVDLHIANTHSNSCTRNTVNVYQVTNSWSASGMRTFPGAGLGQLVGTEKFADGDLCGGVQWETIHLGKDQTSPGSQLVNSWTHGQPNYGLAITADESTVNAYKRFDSAVTGAYAPYLSITSSDWAASYTGVANYIPPTAVQPGSAQITLRNEAANWWNSNSMQVRARVYDANWNEVVGAGPLVGVPGLVQTGQSTTVTVAIPALPAGNQYQVCWDGTVNGTSSLNDSYGVHYQNCIWASAQNIPPQVDTALPLGDTQVGVLAPELYATGHDPDNYPGTGVDFRFQVYSAPAVGDPQLIADSGWQPSSSWKVPDGLLAWNSSYYWTVKAGDHQGESLPSVPRSFSTSVQQPVVTSRIGGAVGNGTTRSFDPQAGNYTTGATDAMVAAVGPSLAVSRTYNSLDPRTGSLFGAGWSSSYDLSVVPDGDSDGGVVLTTGNGRTERFGRNDFQLTQLAAAGDQTGDGIDDAIAVDASTGKLWVYPGPDFSQAKRRWLGDGWNSVSQIAGADLNGDGIGDVIAVAGWNGALNLYAGQSGSNLGAITAIGASGWNGMRNVAITPPLAADGKKDIVAVDSSDNNMYAYPVNANGSLGARVYLGNGWDPGYRDVIGGDFNHDRRGDVVTVDSSGRLLLYPGTGSATLGTGTLGGPTVLATGWQNMRDLAPVNGIPGDQGTDLLAVDRTTGVQYLYRTGSTPPGSPLTRTTTGMALYTSPAGEFETLAANPGGGFTLADKSGTVYTFAQPSGSGFLLSQITDRQQHTQQLHYTAGKLDTATDQASGRALHFTWSADGKHIAAVATDPTTPGDPSTALTWTYTYDSANPDRLAQVCTPPAGTNTTRPCTTYTYSPGSHFRTTVMDAGPSSYWRLGDAADATNATSENIANQGTDKGTYTSVTLGTGTGPLNGSATTTASFDGTASSLALPNGTLRNSYLAVGLWFKTTSPGALVGYQNQPLGTAPSHASQPLYIGTDGKLRGELYGTAIGFNPITSATPVTDGKWHYAVLSGAGDTQTLYLDGAPVGTLNGAIDHLDTDYTYLGAGYTQNIPWPAAPAPGAAGVNHFNGQLAEAAVYPHALGAPAVAAQWAASQVPSAQLTNVALPSGKTKLAVSYDTVNDRATQYTDPNGGIWKLNQPTVTGSEQEYRGTVLGSRPDGYWRLAESNASQAANAIYTPRPTPNNGTYSNVTLGAPGPMTATTAATFDGTTSWAELPATYTPTTGTGALALWFKTTKPGTLLGYQSFPIGGTHTVTADRWTPALYVGTDGKLHGEFWTGGPTPIASSATVTDGKWHQAVLSADTPTTQTLYLDGQSAGTATGQIKDNGQTHLYLGAGYAGPGWPSAPADPFGHFNGQIADVAAFDHGIDAAALFAQAANGSAAYDGAVVDAHPTGYWRLNDTAGNQMAELLTSQALTQNQGTYSNTTQAAGGPYATGNTNATTFNGTTSAVRLPANAAPRVGNTATVEVWFKTANAGVIYSYQSDPLGSTPATSTPVLYVGTDGKLHGQVWNGDKNNTIASATTVNDNAWHMATLVIGYTSGNYFQQLYLDGTATGNRITGPTKYSSTQYSYLGAGSATGWPSAPADANGHFTGQIADLSYYGYALDTTIIGRHYTAATAPAGEAVTQSANYRTSVIGSVPEAYWRLNEPAGSTVVQDTLGTPLPNQEHGTYTNTTLGATGPSGSSDGTGATFNGTTSLLQLPSSAAPRHGANSIELWFKTSTAGVLYSYQSFPLGTAHTAGTNQWNPALYVGADGRLYGGLWTGDPANTLASTKTVNDNAWHHAVIAGDDNGQTLYLDGAGAASSTVKRTVYYNGAAYVYVGAGTDDGGWPNHPASTDGRFTGTIAEVAHYPSVLGADTVTAHYKAMGSATAQTKTTVATVSDPASHTLTWRWDTRTGQLAATTDGTAATSRYSYDTHGFLYSTTDANGHSTTTGHDERGNPVSTTTCTDAAHCHTAYASYSYSEGNPFDPSNDRRLTSTDARAKDASDSTYATTYGYNTLGDPTTTTTPATPDFPGGRTATTTYTTGTEPAVGSTGTQPAALVATTTDVGGATTAYAYDKTGNLTRTTTPTGLVTTRTYDNLGRTTATTTTCTDCGNAAASTTTAYTWDGLGNPLTQTDPATTDAVTGTVHTRKTALTYDTDGNLTTRTVSDTTGGDASRTTTWAYNTTNNLLNKTTDPAGRTTVYTYDAYGNVTNRTDPAGTRWSYTYDGRNRLVRTGIGNYTGSPLDPVPSRAQVLEARAYDPAGRLATVTDAMGRTTHTYYNDDNTVAEVDLDAYRSPDGTQRTVVLQQNTYDAAGRLTQQTTGGGKTTVATVYDAAGRTTATTLDPGGLNRTTAYTYDAADNVLTTVLSGGGETRETDATYNSVGQVLTQTVKNTPADSTVKNTYDQRGLPLTTISPLGNTAGADPAAYTTTYSHDALGRLTLTTAPPADTTTVDPATGTATVLHGTRAISRAGYGIDDDPTSTQDPTGSITTYTHTWDPATGHHESVASPSYAAPGQTAAVTAITQIDYDALDRPQRQLDAKNQLTTHTYDQLGNLVATDYPQLAGTAPKAYATFDLAGDLLSATDPTGARTESTYDDLGRPITTTDLVRHPTTATDAFTTTLEYDDAGNTTSVTTPTGARTTATYNAAGENTSVTDPLGNTTTSTYNLAGQPLKNTQPGDQPGTPGPATTIGYDRAGQMKTTTRLSAAGAVLASSAASYDVAGNPVSATDADGNTTTAAYDNLGRIVRHIEPVSATANVTTAFGYDATGHRTAYTDGNGNTTYYTFNTHGLPESTIEPATPAYPSVADRTYTLGYDLLDAPTTKNEPGGVTLTNAYDVLGNLTAQNGTGGEAATNPARTFGYDLAGRLTSMSAPTGTQTYTYDDRGQLTAANGPLSHATYTYNGDGNLTRRTNESGPATYTYDNAGRLKTFAEPLTNTLLTYSYTTRDQVATIQYGTGNNRTYTYDDLGNTTGDSLTTATGTAVSSLTYTYFPSGRLKTKTTAGLAGASTNTYAYDQAGRLSTWTNGATPTSYGYDGNGNLTANGANTATYNQRNQLTSNSLGTSYTYTARGTRSTSTTGNATTTATYDAYDNLTAQQGQTYTYDALGRLTQSGTHAFTYDGPTGTLTSDGTENYSRTPRGTLTAIGSANSAALAYTDRHDDLIGTFAATGTAPTASTAYDPWGKPTGSTGNPASLGYQGGWTDTTTGQVSTASRWYDPATAGFTSRDTATLAPTTAATANTYSYGAGDPLANTDPSGHNPCTSGPRPSRDGSPTNPYGNRTAKNRQATMERYYDLSSYNSRSNGNPNRAQRNQQATMERYSDLARYSAAGGGGQTAADYGSSAWQKRGSGYGSGKNGRDPRVTKMEKESFSFQRWAPAGNSKRGGDEYGLAAGYDDCDDNSGSNGYRPPRIDWTRVEPGHNPNSDNTPAASSLNGQQAGQTQNIVASASNPAAAAASLQAAGAPGSAPAPSSGEDDPENWGSCLRSRPPGAEDLGTGWVNYEPLEAPTNRSFGAEACMVGTNALAEFPTDAGDGQKATQSPIAGWAEAQRMAAKYPEASSVSRCHFIPRQLGGSGRAENLAPCWQYPVNTGSGSMMDYQDFADSYLRKGNVVEMAVYAHYQKGDTVPFGFGIAVWVWDKEGKLVKTMRTPTDHWLENRWGNINLATGRETW</sequence>
<dbReference type="PATRIC" id="fig|1348663.4.peg.7497"/>
<evidence type="ECO:0000313" key="5">
    <source>
        <dbReference type="EMBL" id="KDN80446.1"/>
    </source>
</evidence>
<dbReference type="InterPro" id="IPR022385">
    <property type="entry name" value="Rhs_assc_core"/>
</dbReference>
<proteinExistence type="predicted"/>
<feature type="compositionally biased region" description="Basic and acidic residues" evidence="2">
    <location>
        <begin position="3851"/>
        <end position="3860"/>
    </location>
</feature>
<gene>
    <name evidence="5" type="ORF">KCH_77780</name>
</gene>
<dbReference type="NCBIfam" id="TIGR01643">
    <property type="entry name" value="YD_repeat_2x"/>
    <property type="match status" value="10"/>
</dbReference>
<feature type="region of interest" description="Disordered" evidence="2">
    <location>
        <begin position="3738"/>
        <end position="3757"/>
    </location>
</feature>
<evidence type="ECO:0008006" key="7">
    <source>
        <dbReference type="Google" id="ProtNLM"/>
    </source>
</evidence>
<dbReference type="eggNOG" id="COG3271">
    <property type="taxonomic scope" value="Bacteria"/>
</dbReference>
<dbReference type="InterPro" id="IPR028994">
    <property type="entry name" value="Integrin_alpha_N"/>
</dbReference>
<protein>
    <recommendedName>
        <fullName evidence="7">Laminin G domain-containing protein</fullName>
    </recommendedName>
</protein>
<feature type="compositionally biased region" description="Low complexity" evidence="2">
    <location>
        <begin position="3117"/>
        <end position="3131"/>
    </location>
</feature>
<name>A0A066YQS9_9ACTN</name>
<dbReference type="CDD" id="cd00110">
    <property type="entry name" value="LamG"/>
    <property type="match status" value="1"/>
</dbReference>
<feature type="domain" description="Teneurin-like YD-shell" evidence="4">
    <location>
        <begin position="3423"/>
        <end position="3689"/>
    </location>
</feature>
<dbReference type="InterPro" id="IPR045351">
    <property type="entry name" value="DUF6531"/>
</dbReference>
<dbReference type="HOGENOM" id="CLU_000256_0_0_11"/>
<dbReference type="eggNOG" id="COG3209">
    <property type="taxonomic scope" value="Bacteria"/>
</dbReference>
<evidence type="ECO:0000259" key="3">
    <source>
        <dbReference type="Pfam" id="PF20148"/>
    </source>
</evidence>
<dbReference type="SUPFAM" id="SSF69318">
    <property type="entry name" value="Integrin alpha N-terminal domain"/>
    <property type="match status" value="1"/>
</dbReference>
<feature type="domain" description="Teneurin-like YD-shell" evidence="4">
    <location>
        <begin position="3321"/>
        <end position="3413"/>
    </location>
</feature>
<feature type="region of interest" description="Disordered" evidence="2">
    <location>
        <begin position="3084"/>
        <end position="3131"/>
    </location>
</feature>
<comment type="caution">
    <text evidence="5">The sequence shown here is derived from an EMBL/GenBank/DDBJ whole genome shotgun (WGS) entry which is preliminary data.</text>
</comment>
<dbReference type="Proteomes" id="UP000027178">
    <property type="component" value="Unassembled WGS sequence"/>
</dbReference>